<dbReference type="AlphaFoldDB" id="A0A6G5AID0"/>
<accession>A0A6G5AID0</accession>
<reference evidence="1" key="1">
    <citation type="submission" date="2020-03" db="EMBL/GenBank/DDBJ databases">
        <title>A transcriptome and proteome of the tick Rhipicephalus microplus shaped by the genetic composition of its hosts and developmental stage.</title>
        <authorList>
            <person name="Garcia G.R."/>
            <person name="Ribeiro J.M.C."/>
            <person name="Maruyama S.R."/>
            <person name="Gardinasse L.G."/>
            <person name="Nelson K."/>
            <person name="Ferreira B.R."/>
            <person name="Andrade T.G."/>
            <person name="Santos I.K.F.M."/>
        </authorList>
    </citation>
    <scope>NUCLEOTIDE SEQUENCE</scope>
    <source>
        <strain evidence="1">NSGR</strain>
        <tissue evidence="1">Salivary glands</tissue>
    </source>
</reference>
<sequence>MKLCRRPTSLSFGSSSAKSSGNEVMLVWSSTSLHSLGAGRGSIMRENFIKLHFITDTFSRFVSDASQSSSTLSMVDLITATWLSVRGSWANLLDSLKPFMLTSRSSVSERMSLSRLQLLGNVLSSASSKTSSVYLESLERIDRCSQPRTYLPTVTLLSLRYVALVLANV</sequence>
<organism evidence="1">
    <name type="scientific">Rhipicephalus microplus</name>
    <name type="common">Cattle tick</name>
    <name type="synonym">Boophilus microplus</name>
    <dbReference type="NCBI Taxonomy" id="6941"/>
    <lineage>
        <taxon>Eukaryota</taxon>
        <taxon>Metazoa</taxon>
        <taxon>Ecdysozoa</taxon>
        <taxon>Arthropoda</taxon>
        <taxon>Chelicerata</taxon>
        <taxon>Arachnida</taxon>
        <taxon>Acari</taxon>
        <taxon>Parasitiformes</taxon>
        <taxon>Ixodida</taxon>
        <taxon>Ixodoidea</taxon>
        <taxon>Ixodidae</taxon>
        <taxon>Rhipicephalinae</taxon>
        <taxon>Rhipicephalus</taxon>
        <taxon>Boophilus</taxon>
    </lineage>
</organism>
<name>A0A6G5AID0_RHIMP</name>
<proteinExistence type="predicted"/>
<evidence type="ECO:0000313" key="1">
    <source>
        <dbReference type="EMBL" id="NIE49950.1"/>
    </source>
</evidence>
<protein>
    <submittedName>
        <fullName evidence="1">Uncharacterized protein</fullName>
    </submittedName>
</protein>
<dbReference type="EMBL" id="GIKN01007677">
    <property type="protein sequence ID" value="NIE49950.1"/>
    <property type="molecule type" value="Transcribed_RNA"/>
</dbReference>